<proteinExistence type="predicted"/>
<gene>
    <name evidence="1" type="ORF">RND71_003494</name>
</gene>
<accession>A0AAE1VNR6</accession>
<name>A0AAE1VNR6_9SOLA</name>
<comment type="caution">
    <text evidence="1">The sequence shown here is derived from an EMBL/GenBank/DDBJ whole genome shotgun (WGS) entry which is preliminary data.</text>
</comment>
<organism evidence="1 2">
    <name type="scientific">Anisodus tanguticus</name>
    <dbReference type="NCBI Taxonomy" id="243964"/>
    <lineage>
        <taxon>Eukaryota</taxon>
        <taxon>Viridiplantae</taxon>
        <taxon>Streptophyta</taxon>
        <taxon>Embryophyta</taxon>
        <taxon>Tracheophyta</taxon>
        <taxon>Spermatophyta</taxon>
        <taxon>Magnoliopsida</taxon>
        <taxon>eudicotyledons</taxon>
        <taxon>Gunneridae</taxon>
        <taxon>Pentapetalae</taxon>
        <taxon>asterids</taxon>
        <taxon>lamiids</taxon>
        <taxon>Solanales</taxon>
        <taxon>Solanaceae</taxon>
        <taxon>Solanoideae</taxon>
        <taxon>Hyoscyameae</taxon>
        <taxon>Anisodus</taxon>
    </lineage>
</organism>
<reference evidence="1" key="1">
    <citation type="submission" date="2023-12" db="EMBL/GenBank/DDBJ databases">
        <title>Genome assembly of Anisodus tanguticus.</title>
        <authorList>
            <person name="Wang Y.-J."/>
        </authorList>
    </citation>
    <scope>NUCLEOTIDE SEQUENCE</scope>
    <source>
        <strain evidence="1">KB-2021</strain>
        <tissue evidence="1">Leaf</tissue>
    </source>
</reference>
<dbReference type="AlphaFoldDB" id="A0AAE1VNR6"/>
<evidence type="ECO:0000313" key="2">
    <source>
        <dbReference type="Proteomes" id="UP001291623"/>
    </source>
</evidence>
<dbReference type="Proteomes" id="UP001291623">
    <property type="component" value="Unassembled WGS sequence"/>
</dbReference>
<protein>
    <submittedName>
        <fullName evidence="1">Uncharacterized protein</fullName>
    </submittedName>
</protein>
<sequence length="139" mass="15222">MEVNGQEVPSICTNTIRMDIEFSCLGAHPVVVLRVAKSATGQDAGNAIPNGSTTELPPNNNFDTICEVAFGRFLHPYGNAKATTEPSVEGESGGFLQEKSWVSSHIRRHIETKVKKTELISGRIREILDLPPKGKRCYL</sequence>
<evidence type="ECO:0000313" key="1">
    <source>
        <dbReference type="EMBL" id="KAK4377198.1"/>
    </source>
</evidence>
<keyword evidence="2" id="KW-1185">Reference proteome</keyword>
<dbReference type="EMBL" id="JAVYJV010000002">
    <property type="protein sequence ID" value="KAK4377198.1"/>
    <property type="molecule type" value="Genomic_DNA"/>
</dbReference>